<dbReference type="RefSeq" id="WP_166846438.1">
    <property type="nucleotide sequence ID" value="NZ_JAAONY010000002.1"/>
</dbReference>
<sequence length="430" mass="48302">MKKILISIAVVAAGAFAWFFQDIRELHALYLYADAFKAENIDNNFRSFYKQYPSLKIAQQGPVYPLPKEDSKNALPKHYLYDKEQREIVEWMQRTHTTGMAIMKDGKLIYEQYFRGNTEDTQSIIMSVSKSMASMLIGVAVEEGHIDSIEDPVIKYVPSLKGSAYDDGVTVKHVLQMSSGVRWDEDYGNLDSDLVRSVVATLLGSLDEFSGTMVRENAPGSYNRYASIDTQVLGMIIREASGKSYQDYFNEKLWSKLGAEHDAYLQTDAVGEPLVYGGVNVTLRDMIRFGQLYINEGRNYKGESLVNSEWVRVSTIPLGDHVQPGIDNPQSDSGFGYGYQWWIPMQPDDDYSAIGIYGQFIYINPKRGVVIAKTSAYPNYTVDGGWMNHESLIAFQQIAKHLSGPDGSTDNENRIVQLTATEDLPAASEE</sequence>
<dbReference type="Pfam" id="PF00144">
    <property type="entry name" value="Beta-lactamase"/>
    <property type="match status" value="1"/>
</dbReference>
<name>A0A7X0JVK4_9GAMM</name>
<evidence type="ECO:0000313" key="3">
    <source>
        <dbReference type="Proteomes" id="UP000528457"/>
    </source>
</evidence>
<dbReference type="InterPro" id="IPR050789">
    <property type="entry name" value="Diverse_Enzym_Activities"/>
</dbReference>
<dbReference type="InterPro" id="IPR001466">
    <property type="entry name" value="Beta-lactam-related"/>
</dbReference>
<reference evidence="2 3" key="1">
    <citation type="submission" date="2020-08" db="EMBL/GenBank/DDBJ databases">
        <title>Genomic Encyclopedia of Type Strains, Phase IV (KMG-IV): sequencing the most valuable type-strain genomes for metagenomic binning, comparative biology and taxonomic classification.</title>
        <authorList>
            <person name="Goeker M."/>
        </authorList>
    </citation>
    <scope>NUCLEOTIDE SEQUENCE [LARGE SCALE GENOMIC DNA]</scope>
    <source>
        <strain evidence="2 3">DSM 22368</strain>
    </source>
</reference>
<evidence type="ECO:0000259" key="1">
    <source>
        <dbReference type="Pfam" id="PF00144"/>
    </source>
</evidence>
<accession>A0A7X0JVK4</accession>
<dbReference type="InParanoid" id="A0A7X0JVK4"/>
<dbReference type="Proteomes" id="UP000528457">
    <property type="component" value="Unassembled WGS sequence"/>
</dbReference>
<evidence type="ECO:0000313" key="2">
    <source>
        <dbReference type="EMBL" id="MBB6522221.1"/>
    </source>
</evidence>
<protein>
    <recommendedName>
        <fullName evidence="1">Beta-lactamase-related domain-containing protein</fullName>
    </recommendedName>
</protein>
<organism evidence="2 3">
    <name type="scientific">Pseudoteredinibacter isoporae</name>
    <dbReference type="NCBI Taxonomy" id="570281"/>
    <lineage>
        <taxon>Bacteria</taxon>
        <taxon>Pseudomonadati</taxon>
        <taxon>Pseudomonadota</taxon>
        <taxon>Gammaproteobacteria</taxon>
        <taxon>Cellvibrionales</taxon>
        <taxon>Cellvibrionaceae</taxon>
        <taxon>Pseudoteredinibacter</taxon>
    </lineage>
</organism>
<dbReference type="Gene3D" id="3.40.710.10">
    <property type="entry name" value="DD-peptidase/beta-lactamase superfamily"/>
    <property type="match status" value="1"/>
</dbReference>
<dbReference type="InterPro" id="IPR012338">
    <property type="entry name" value="Beta-lactam/transpept-like"/>
</dbReference>
<comment type="caution">
    <text evidence="2">The sequence shown here is derived from an EMBL/GenBank/DDBJ whole genome shotgun (WGS) entry which is preliminary data.</text>
</comment>
<proteinExistence type="predicted"/>
<dbReference type="PANTHER" id="PTHR43283">
    <property type="entry name" value="BETA-LACTAMASE-RELATED"/>
    <property type="match status" value="1"/>
</dbReference>
<dbReference type="AlphaFoldDB" id="A0A7X0JVK4"/>
<gene>
    <name evidence="2" type="ORF">HNR48_002506</name>
</gene>
<dbReference type="PANTHER" id="PTHR43283:SF14">
    <property type="entry name" value="BLL8153 PROTEIN"/>
    <property type="match status" value="1"/>
</dbReference>
<dbReference type="SUPFAM" id="SSF56601">
    <property type="entry name" value="beta-lactamase/transpeptidase-like"/>
    <property type="match status" value="1"/>
</dbReference>
<keyword evidence="3" id="KW-1185">Reference proteome</keyword>
<feature type="domain" description="Beta-lactamase-related" evidence="1">
    <location>
        <begin position="92"/>
        <end position="375"/>
    </location>
</feature>
<dbReference type="EMBL" id="JACHHT010000002">
    <property type="protein sequence ID" value="MBB6522221.1"/>
    <property type="molecule type" value="Genomic_DNA"/>
</dbReference>